<dbReference type="OrthoDB" id="373958at2157"/>
<sequence length="100" mass="11573">MRCNICGKESDGDTSVKIMKWIVSHYKKHGYPVDEIREKLDLGCDSLWDCREYEDDASRGKEYLVSTIMRIIIIEDEDGVSIILGKNDETLEPLSFKRKT</sequence>
<dbReference type="KEGG" id="step:IC006_0931"/>
<dbReference type="EMBL" id="AP018930">
    <property type="protein sequence ID" value="BBG26390.1"/>
    <property type="molecule type" value="Genomic_DNA"/>
</dbReference>
<gene>
    <name evidence="1" type="ORF">IC006_0931</name>
    <name evidence="2" type="ORF">IC007_0898</name>
</gene>
<dbReference type="Proteomes" id="UP000322983">
    <property type="component" value="Chromosome"/>
</dbReference>
<accession>A0A510DTT3</accession>
<reference evidence="1 3" key="2">
    <citation type="journal article" date="2020" name="Int. J. Syst. Evol. Microbiol.">
        <title>Sulfuracidifex tepidarius gen. nov., sp. nov. and transfer of Sulfolobus metallicus Huber and Stetter 1992 to the genus Sulfuracidifex as Sulfuracidifex metallicus comb. nov.</title>
        <authorList>
            <person name="Itoh T."/>
            <person name="Miura T."/>
            <person name="Sakai H.D."/>
            <person name="Kato S."/>
            <person name="Ohkuma M."/>
            <person name="Takashina T."/>
        </authorList>
    </citation>
    <scope>NUCLEOTIDE SEQUENCE [LARGE SCALE GENOMIC DNA]</scope>
    <source>
        <strain evidence="1 3">IC-006</strain>
        <strain evidence="2">IC-007</strain>
    </source>
</reference>
<protein>
    <submittedName>
        <fullName evidence="1">Uncharacterized protein</fullName>
    </submittedName>
</protein>
<dbReference type="Proteomes" id="UP000325030">
    <property type="component" value="Chromosome"/>
</dbReference>
<keyword evidence="3" id="KW-1185">Reference proteome</keyword>
<evidence type="ECO:0000313" key="4">
    <source>
        <dbReference type="Proteomes" id="UP000325030"/>
    </source>
</evidence>
<name>A0A510DTT3_9CREN</name>
<evidence type="ECO:0000313" key="1">
    <source>
        <dbReference type="EMBL" id="BBG23643.1"/>
    </source>
</evidence>
<evidence type="ECO:0000313" key="3">
    <source>
        <dbReference type="Proteomes" id="UP000322983"/>
    </source>
</evidence>
<proteinExistence type="predicted"/>
<dbReference type="EMBL" id="AP018929">
    <property type="protein sequence ID" value="BBG23643.1"/>
    <property type="molecule type" value="Genomic_DNA"/>
</dbReference>
<dbReference type="AlphaFoldDB" id="A0A510DTT3"/>
<accession>A0A510E2U1</accession>
<dbReference type="RefSeq" id="WP_054846693.1">
    <property type="nucleotide sequence ID" value="NZ_AP018929.1"/>
</dbReference>
<evidence type="ECO:0000313" key="2">
    <source>
        <dbReference type="EMBL" id="BBG26390.1"/>
    </source>
</evidence>
<reference evidence="4" key="1">
    <citation type="submission" date="2018-09" db="EMBL/GenBank/DDBJ databases">
        <title>Complete Genome Sequencing of Sulfolobus sp. JCM 16834.</title>
        <authorList>
            <person name="Kato S."/>
            <person name="Itoh T."/>
            <person name="Ohkuma M."/>
        </authorList>
    </citation>
    <scope>NUCLEOTIDE SEQUENCE [LARGE SCALE GENOMIC DNA]</scope>
    <source>
        <strain evidence="4">IC-007</strain>
    </source>
</reference>
<organism evidence="1 3">
    <name type="scientific">Sulfuracidifex tepidarius</name>
    <dbReference type="NCBI Taxonomy" id="1294262"/>
    <lineage>
        <taxon>Archaea</taxon>
        <taxon>Thermoproteota</taxon>
        <taxon>Thermoprotei</taxon>
        <taxon>Sulfolobales</taxon>
        <taxon>Sulfolobaceae</taxon>
        <taxon>Sulfuracidifex</taxon>
    </lineage>
</organism>
<dbReference type="GeneID" id="41717291"/>